<dbReference type="InterPro" id="IPR036291">
    <property type="entry name" value="NAD(P)-bd_dom_sf"/>
</dbReference>
<keyword evidence="4" id="KW-1185">Reference proteome</keyword>
<organism evidence="3 4">
    <name type="scientific">Rhizosphaericola mali</name>
    <dbReference type="NCBI Taxonomy" id="2545455"/>
    <lineage>
        <taxon>Bacteria</taxon>
        <taxon>Pseudomonadati</taxon>
        <taxon>Bacteroidota</taxon>
        <taxon>Chitinophagia</taxon>
        <taxon>Chitinophagales</taxon>
        <taxon>Chitinophagaceae</taxon>
        <taxon>Rhizosphaericola</taxon>
    </lineage>
</organism>
<evidence type="ECO:0000256" key="1">
    <source>
        <dbReference type="ARBA" id="ARBA00007637"/>
    </source>
</evidence>
<dbReference type="AlphaFoldDB" id="A0A5P2G5T5"/>
<reference evidence="3 4" key="1">
    <citation type="submission" date="2019-09" db="EMBL/GenBank/DDBJ databases">
        <title>Complete genome sequence of Arachidicoccus sp. B3-10 isolated from apple orchard soil.</title>
        <authorList>
            <person name="Kim H.S."/>
            <person name="Han K.-I."/>
            <person name="Suh M.K."/>
            <person name="Lee K.C."/>
            <person name="Eom M.K."/>
            <person name="Kim J.-S."/>
            <person name="Kang S.W."/>
            <person name="Sin Y."/>
            <person name="Lee J.-S."/>
        </authorList>
    </citation>
    <scope>NUCLEOTIDE SEQUENCE [LARGE SCALE GENOMIC DNA]</scope>
    <source>
        <strain evidence="3 4">B3-10</strain>
    </source>
</reference>
<gene>
    <name evidence="3" type="ORF">E0W69_011185</name>
</gene>
<sequence>MEKVKILLTGGTGFLGSAILLNLKNIENVSILAVKRKHSNISRFKDIQEIQWIDLDEEGRHIEKWVDFKPTIIIHSAWAGVTSGERELWNVQLQNFELFRNLTNLAEIVKIDKFIALGSQSEYGNYTTSVTENADVVSHDAYASCKIAMKSLLETFCTRKNIDWYWLRVFSVYGPGENENWFIPWIISKQLRNEDVALTGCEQAYDYLYIDDFAKMIEHIVFSKNKNQGVYNICSGYSLPLKEIALKIREIIGTNAKLNFGAIPYRENQSMFLGGNNLKFKRVFGVIPNLPLELGLEKTINYYRTRLL</sequence>
<feature type="domain" description="NAD-dependent epimerase/dehydratase" evidence="2">
    <location>
        <begin position="6"/>
        <end position="234"/>
    </location>
</feature>
<dbReference type="EMBL" id="CP044016">
    <property type="protein sequence ID" value="QES89202.1"/>
    <property type="molecule type" value="Genomic_DNA"/>
</dbReference>
<accession>A0A5P2G5T5</accession>
<dbReference type="SUPFAM" id="SSF51735">
    <property type="entry name" value="NAD(P)-binding Rossmann-fold domains"/>
    <property type="match status" value="1"/>
</dbReference>
<dbReference type="Pfam" id="PF01370">
    <property type="entry name" value="Epimerase"/>
    <property type="match status" value="1"/>
</dbReference>
<evidence type="ECO:0000313" key="3">
    <source>
        <dbReference type="EMBL" id="QES89202.1"/>
    </source>
</evidence>
<dbReference type="KEGG" id="arac:E0W69_011185"/>
<dbReference type="InterPro" id="IPR001509">
    <property type="entry name" value="Epimerase_deHydtase"/>
</dbReference>
<comment type="similarity">
    <text evidence="1">Belongs to the NAD(P)-dependent epimerase/dehydratase family.</text>
</comment>
<name>A0A5P2G5T5_9BACT</name>
<dbReference type="OrthoDB" id="9803010at2"/>
<evidence type="ECO:0000313" key="4">
    <source>
        <dbReference type="Proteomes" id="UP000292424"/>
    </source>
</evidence>
<dbReference type="RefSeq" id="WP_131330148.1">
    <property type="nucleotide sequence ID" value="NZ_CP044016.1"/>
</dbReference>
<dbReference type="Gene3D" id="3.40.50.720">
    <property type="entry name" value="NAD(P)-binding Rossmann-like Domain"/>
    <property type="match status" value="1"/>
</dbReference>
<dbReference type="Proteomes" id="UP000292424">
    <property type="component" value="Chromosome"/>
</dbReference>
<protein>
    <submittedName>
        <fullName evidence="3">NAD(P)-dependent oxidoreductase</fullName>
    </submittedName>
</protein>
<evidence type="ECO:0000259" key="2">
    <source>
        <dbReference type="Pfam" id="PF01370"/>
    </source>
</evidence>
<proteinExistence type="inferred from homology"/>
<dbReference type="PANTHER" id="PTHR43000">
    <property type="entry name" value="DTDP-D-GLUCOSE 4,6-DEHYDRATASE-RELATED"/>
    <property type="match status" value="1"/>
</dbReference>